<evidence type="ECO:0000313" key="3">
    <source>
        <dbReference type="Proteomes" id="UP000807353"/>
    </source>
</evidence>
<accession>A0A9P6CC48</accession>
<dbReference type="Proteomes" id="UP000807353">
    <property type="component" value="Unassembled WGS sequence"/>
</dbReference>
<dbReference type="EMBL" id="MU150405">
    <property type="protein sequence ID" value="KAF9456745.1"/>
    <property type="molecule type" value="Genomic_DNA"/>
</dbReference>
<reference evidence="2" key="1">
    <citation type="submission" date="2020-11" db="EMBL/GenBank/DDBJ databases">
        <authorList>
            <consortium name="DOE Joint Genome Institute"/>
            <person name="Ahrendt S."/>
            <person name="Riley R."/>
            <person name="Andreopoulos W."/>
            <person name="Labutti K."/>
            <person name="Pangilinan J."/>
            <person name="Ruiz-Duenas F.J."/>
            <person name="Barrasa J.M."/>
            <person name="Sanchez-Garcia M."/>
            <person name="Camarero S."/>
            <person name="Miyauchi S."/>
            <person name="Serrano A."/>
            <person name="Linde D."/>
            <person name="Babiker R."/>
            <person name="Drula E."/>
            <person name="Ayuso-Fernandez I."/>
            <person name="Pacheco R."/>
            <person name="Padilla G."/>
            <person name="Ferreira P."/>
            <person name="Barriuso J."/>
            <person name="Kellner H."/>
            <person name="Castanera R."/>
            <person name="Alfaro M."/>
            <person name="Ramirez L."/>
            <person name="Pisabarro A.G."/>
            <person name="Kuo A."/>
            <person name="Tritt A."/>
            <person name="Lipzen A."/>
            <person name="He G."/>
            <person name="Yan M."/>
            <person name="Ng V."/>
            <person name="Cullen D."/>
            <person name="Martin F."/>
            <person name="Rosso M.-N."/>
            <person name="Henrissat B."/>
            <person name="Hibbett D."/>
            <person name="Martinez A.T."/>
            <person name="Grigoriev I.V."/>
        </authorList>
    </citation>
    <scope>NUCLEOTIDE SEQUENCE</scope>
    <source>
        <strain evidence="2">CBS 247.69</strain>
    </source>
</reference>
<keyword evidence="3" id="KW-1185">Reference proteome</keyword>
<sequence length="66" mass="6957">MTRSHNKLPPTPTITLTNAVPAYSPAGRTAKGGPHQGGGPSGVLVTRPYDPRTIRNLSHHHPPSIS</sequence>
<feature type="region of interest" description="Disordered" evidence="1">
    <location>
        <begin position="1"/>
        <end position="66"/>
    </location>
</feature>
<name>A0A9P6CC48_9AGAR</name>
<protein>
    <submittedName>
        <fullName evidence="2">Uncharacterized protein</fullName>
    </submittedName>
</protein>
<feature type="compositionally biased region" description="Basic residues" evidence="1">
    <location>
        <begin position="57"/>
        <end position="66"/>
    </location>
</feature>
<organism evidence="2 3">
    <name type="scientific">Collybia nuda</name>
    <dbReference type="NCBI Taxonomy" id="64659"/>
    <lineage>
        <taxon>Eukaryota</taxon>
        <taxon>Fungi</taxon>
        <taxon>Dikarya</taxon>
        <taxon>Basidiomycota</taxon>
        <taxon>Agaricomycotina</taxon>
        <taxon>Agaricomycetes</taxon>
        <taxon>Agaricomycetidae</taxon>
        <taxon>Agaricales</taxon>
        <taxon>Tricholomatineae</taxon>
        <taxon>Clitocybaceae</taxon>
        <taxon>Collybia</taxon>
    </lineage>
</organism>
<dbReference type="AlphaFoldDB" id="A0A9P6CC48"/>
<comment type="caution">
    <text evidence="2">The sequence shown here is derived from an EMBL/GenBank/DDBJ whole genome shotgun (WGS) entry which is preliminary data.</text>
</comment>
<evidence type="ECO:0000313" key="2">
    <source>
        <dbReference type="EMBL" id="KAF9456745.1"/>
    </source>
</evidence>
<evidence type="ECO:0000256" key="1">
    <source>
        <dbReference type="SAM" id="MobiDB-lite"/>
    </source>
</evidence>
<gene>
    <name evidence="2" type="ORF">BDZ94DRAFT_1274931</name>
</gene>
<proteinExistence type="predicted"/>